<proteinExistence type="predicted"/>
<dbReference type="AlphaFoldDB" id="A0A7K1U1Y9"/>
<gene>
    <name evidence="1" type="ORF">GO493_08870</name>
</gene>
<comment type="caution">
    <text evidence="1">The sequence shown here is derived from an EMBL/GenBank/DDBJ whole genome shotgun (WGS) entry which is preliminary data.</text>
</comment>
<dbReference type="EMBL" id="WRXN01000003">
    <property type="protein sequence ID" value="MVT08367.1"/>
    <property type="molecule type" value="Genomic_DNA"/>
</dbReference>
<dbReference type="Proteomes" id="UP000461730">
    <property type="component" value="Unassembled WGS sequence"/>
</dbReference>
<reference evidence="1 2" key="1">
    <citation type="submission" date="2019-12" db="EMBL/GenBank/DDBJ databases">
        <title>Chitinophaga sp. strain ysch24 (GDMCC 1.1355), whole genome shotgun sequence.</title>
        <authorList>
            <person name="Zhang X."/>
        </authorList>
    </citation>
    <scope>NUCLEOTIDE SEQUENCE [LARGE SCALE GENOMIC DNA]</scope>
    <source>
        <strain evidence="2">ysch24</strain>
    </source>
</reference>
<keyword evidence="2" id="KW-1185">Reference proteome</keyword>
<sequence length="145" mass="17076">MPILTFYCNIDKPYPDKYFMTIEQIKLLQDIDEGEVVITESTIYLLNELLVNTEHNQHQMVARTLQRIKSPSTIPFVKRALDSNFDYLEYTCSDHEVIAKWFSWILSSINTKEAISLMEEYSKSANEGIRNEMTYRLRKVKRGNI</sequence>
<accession>A0A7K1U1Y9</accession>
<organism evidence="1 2">
    <name type="scientific">Chitinophaga tropicalis</name>
    <dbReference type="NCBI Taxonomy" id="2683588"/>
    <lineage>
        <taxon>Bacteria</taxon>
        <taxon>Pseudomonadati</taxon>
        <taxon>Bacteroidota</taxon>
        <taxon>Chitinophagia</taxon>
        <taxon>Chitinophagales</taxon>
        <taxon>Chitinophagaceae</taxon>
        <taxon>Chitinophaga</taxon>
    </lineage>
</organism>
<name>A0A7K1U1Y9_9BACT</name>
<evidence type="ECO:0000313" key="1">
    <source>
        <dbReference type="EMBL" id="MVT08367.1"/>
    </source>
</evidence>
<evidence type="ECO:0000313" key="2">
    <source>
        <dbReference type="Proteomes" id="UP000461730"/>
    </source>
</evidence>
<protein>
    <submittedName>
        <fullName evidence="1">Uncharacterized protein</fullName>
    </submittedName>
</protein>
<dbReference type="RefSeq" id="WP_157305790.1">
    <property type="nucleotide sequence ID" value="NZ_WRXN01000003.1"/>
</dbReference>